<sequence>RRTYAPYQANVVYLCAFRGEIFFVKISPLVPHGKFCEKALKGPKIKHIYINIEELIKDLYAAAEPFTICQIFDRIDKTENTTDDFVSWWTEYIDFLCHLPYPEGYFKRLVHTLKVYYKATGNNEQTLRQVDEFEADYQLKNAVRWYTRPSFLFSIINQAFRQQNTELLFLFGIFVQDIYKVLADEFKQNRILAEEYGTSDLTVYRSQIMSQKEIDRIKSPYTKYLTNTSLLSTSYRKSVADLYSDPNDSRQVLFEIDYNPCLLSRPYAPVAHLSYIPADEEVLFMPGTQFERLAVLHEKFWTVIRLKLRYNLSVEFQYENESRNLKNYVRRLGQHLFYKTPKNDRDIIFTKLNDLFPNEHLWLSAVKLDAIGCYQEWVLNDYTLAVRSYKKAIDLWKEFSETDIDAINAVAMLYNQLGYCCQKFAEESYDQSKTYSEAVLVNTTAANCDRVDSLNRLTEMYETKSKTDDSDKLNENASLAIKYQEQALNNMSTDSNYNDYDIVPCVERLGRLCELAHDYDKAIRAYEGAIRIYSQQIERDLPMLISLHQRIATIYLKDLKNYSLAIEYQIKTHKYSLEKYELKMTIEKRAEIQYNTRKIVNSYVQLADIYLEMKDNILARKNLNAALALYGEAEPELQDDRTIIESIYKKLKNMCFCSHTVL</sequence>
<dbReference type="EMBL" id="CAJNOK010008040">
    <property type="protein sequence ID" value="CAF1052390.1"/>
    <property type="molecule type" value="Genomic_DNA"/>
</dbReference>
<dbReference type="EMBL" id="CAJOBA010008052">
    <property type="protein sequence ID" value="CAF3819009.1"/>
    <property type="molecule type" value="Genomic_DNA"/>
</dbReference>
<dbReference type="SUPFAM" id="SSF56399">
    <property type="entry name" value="ADP-ribosylation"/>
    <property type="match status" value="1"/>
</dbReference>
<dbReference type="AlphaFoldDB" id="A0A8S2DWL7"/>
<accession>A0A8S2DWL7</accession>
<feature type="non-terminal residue" evidence="1">
    <location>
        <position position="1"/>
    </location>
</feature>
<name>A0A8S2DWL7_9BILA</name>
<dbReference type="Gene3D" id="3.90.176.10">
    <property type="entry name" value="Toxin ADP-ribosyltransferase, Chain A, domain 1"/>
    <property type="match status" value="1"/>
</dbReference>
<evidence type="ECO:0000313" key="2">
    <source>
        <dbReference type="EMBL" id="CAF3819009.1"/>
    </source>
</evidence>
<dbReference type="Proteomes" id="UP000682733">
    <property type="component" value="Unassembled WGS sequence"/>
</dbReference>
<evidence type="ECO:0008006" key="4">
    <source>
        <dbReference type="Google" id="ProtNLM"/>
    </source>
</evidence>
<dbReference type="InterPro" id="IPR011990">
    <property type="entry name" value="TPR-like_helical_dom_sf"/>
</dbReference>
<organism evidence="1 3">
    <name type="scientific">Didymodactylos carnosus</name>
    <dbReference type="NCBI Taxonomy" id="1234261"/>
    <lineage>
        <taxon>Eukaryota</taxon>
        <taxon>Metazoa</taxon>
        <taxon>Spiralia</taxon>
        <taxon>Gnathifera</taxon>
        <taxon>Rotifera</taxon>
        <taxon>Eurotatoria</taxon>
        <taxon>Bdelloidea</taxon>
        <taxon>Philodinida</taxon>
        <taxon>Philodinidae</taxon>
        <taxon>Didymodactylos</taxon>
    </lineage>
</organism>
<evidence type="ECO:0000313" key="1">
    <source>
        <dbReference type="EMBL" id="CAF1052390.1"/>
    </source>
</evidence>
<dbReference type="Proteomes" id="UP000677228">
    <property type="component" value="Unassembled WGS sequence"/>
</dbReference>
<dbReference type="Pfam" id="PF13181">
    <property type="entry name" value="TPR_8"/>
    <property type="match status" value="1"/>
</dbReference>
<dbReference type="Gene3D" id="1.25.40.10">
    <property type="entry name" value="Tetratricopeptide repeat domain"/>
    <property type="match status" value="1"/>
</dbReference>
<proteinExistence type="predicted"/>
<comment type="caution">
    <text evidence="1">The sequence shown here is derived from an EMBL/GenBank/DDBJ whole genome shotgun (WGS) entry which is preliminary data.</text>
</comment>
<dbReference type="SUPFAM" id="SSF48452">
    <property type="entry name" value="TPR-like"/>
    <property type="match status" value="1"/>
</dbReference>
<gene>
    <name evidence="1" type="ORF">OVA965_LOCUS17006</name>
    <name evidence="2" type="ORF">TMI583_LOCUS17015</name>
</gene>
<dbReference type="InterPro" id="IPR019734">
    <property type="entry name" value="TPR_rpt"/>
</dbReference>
<evidence type="ECO:0000313" key="3">
    <source>
        <dbReference type="Proteomes" id="UP000677228"/>
    </source>
</evidence>
<reference evidence="1" key="1">
    <citation type="submission" date="2021-02" db="EMBL/GenBank/DDBJ databases">
        <authorList>
            <person name="Nowell W R."/>
        </authorList>
    </citation>
    <scope>NUCLEOTIDE SEQUENCE</scope>
</reference>
<protein>
    <recommendedName>
        <fullName evidence="4">Tetratricopeptide repeat protein</fullName>
    </recommendedName>
</protein>